<dbReference type="AlphaFoldDB" id="A0A0B7ACC7"/>
<evidence type="ECO:0000313" key="3">
    <source>
        <dbReference type="EMBL" id="CEK78318.1"/>
    </source>
</evidence>
<dbReference type="EMBL" id="HACG01031454">
    <property type="protein sequence ID" value="CEK78319.1"/>
    <property type="molecule type" value="Transcribed_RNA"/>
</dbReference>
<dbReference type="EMBL" id="HACG01031452">
    <property type="protein sequence ID" value="CEK78317.1"/>
    <property type="molecule type" value="Transcribed_RNA"/>
</dbReference>
<sequence length="66" mass="7960">MFNFYKLQQANFMEKKKRYKSTNFSLRMMANRDYLLENLTGNRSHLFLSDCFTLNTNKIPDKSNKL</sequence>
<name>A0A0B7ACC7_9EUPU</name>
<proteinExistence type="predicted"/>
<dbReference type="EMBL" id="HACG01031451">
    <property type="protein sequence ID" value="CEK78316.1"/>
    <property type="molecule type" value="Transcribed_RNA"/>
</dbReference>
<reference evidence="2" key="1">
    <citation type="submission" date="2014-12" db="EMBL/GenBank/DDBJ databases">
        <title>Insight into the proteome of Arion vulgaris.</title>
        <authorList>
            <person name="Aradska J."/>
            <person name="Bulat T."/>
            <person name="Smidak R."/>
            <person name="Sarate P."/>
            <person name="Gangsoo J."/>
            <person name="Sialana F."/>
            <person name="Bilban M."/>
            <person name="Lubec G."/>
        </authorList>
    </citation>
    <scope>NUCLEOTIDE SEQUENCE</scope>
    <source>
        <tissue evidence="2">Skin</tissue>
    </source>
</reference>
<evidence type="ECO:0000313" key="1">
    <source>
        <dbReference type="EMBL" id="CEK78316.1"/>
    </source>
</evidence>
<gene>
    <name evidence="2" type="primary">ORF109514</name>
    <name evidence="1" type="synonym">ORF109513</name>
    <name evidence="3" type="synonym">ORF109515</name>
    <name evidence="4" type="synonym">ORF109516</name>
</gene>
<evidence type="ECO:0000313" key="2">
    <source>
        <dbReference type="EMBL" id="CEK78317.1"/>
    </source>
</evidence>
<organism evidence="2">
    <name type="scientific">Arion vulgaris</name>
    <dbReference type="NCBI Taxonomy" id="1028688"/>
    <lineage>
        <taxon>Eukaryota</taxon>
        <taxon>Metazoa</taxon>
        <taxon>Spiralia</taxon>
        <taxon>Lophotrochozoa</taxon>
        <taxon>Mollusca</taxon>
        <taxon>Gastropoda</taxon>
        <taxon>Heterobranchia</taxon>
        <taxon>Euthyneura</taxon>
        <taxon>Panpulmonata</taxon>
        <taxon>Eupulmonata</taxon>
        <taxon>Stylommatophora</taxon>
        <taxon>Helicina</taxon>
        <taxon>Arionoidea</taxon>
        <taxon>Arionidae</taxon>
        <taxon>Arion</taxon>
    </lineage>
</organism>
<protein>
    <submittedName>
        <fullName evidence="2">Uncharacterized protein</fullName>
    </submittedName>
</protein>
<evidence type="ECO:0000313" key="4">
    <source>
        <dbReference type="EMBL" id="CEK78319.1"/>
    </source>
</evidence>
<dbReference type="EMBL" id="HACG01031453">
    <property type="protein sequence ID" value="CEK78318.1"/>
    <property type="molecule type" value="Transcribed_RNA"/>
</dbReference>
<accession>A0A0B7ACC7</accession>